<dbReference type="GO" id="GO:0043565">
    <property type="term" value="F:sequence-specific DNA binding"/>
    <property type="evidence" value="ECO:0007669"/>
    <property type="project" value="EnsemblPlants"/>
</dbReference>
<dbReference type="AlphaFoldDB" id="G7JSU2"/>
<keyword evidence="2" id="KW-0539">Nucleus</keyword>
<dbReference type="GO" id="GO:0016567">
    <property type="term" value="P:protein ubiquitination"/>
    <property type="evidence" value="ECO:0000318"/>
    <property type="project" value="GO_Central"/>
</dbReference>
<keyword evidence="9" id="KW-1185">Reference proteome</keyword>
<dbReference type="GO" id="GO:0008270">
    <property type="term" value="F:zinc ion binding"/>
    <property type="evidence" value="ECO:0007669"/>
    <property type="project" value="UniProtKB-KW"/>
</dbReference>
<feature type="region of interest" description="Disordered" evidence="4">
    <location>
        <begin position="24"/>
        <end position="121"/>
    </location>
</feature>
<evidence type="ECO:0000256" key="1">
    <source>
        <dbReference type="ARBA" id="ARBA00004123"/>
    </source>
</evidence>
<evidence type="ECO:0000256" key="4">
    <source>
        <dbReference type="SAM" id="MobiDB-lite"/>
    </source>
</evidence>
<dbReference type="HOGENOM" id="CLU_044925_0_0_1"/>
<reference evidence="6 9" key="1">
    <citation type="journal article" date="2011" name="Nature">
        <title>The Medicago genome provides insight into the evolution of rhizobial symbioses.</title>
        <authorList>
            <person name="Young N.D."/>
            <person name="Debelle F."/>
            <person name="Oldroyd G.E."/>
            <person name="Geurts R."/>
            <person name="Cannon S.B."/>
            <person name="Udvardi M.K."/>
            <person name="Benedito V.A."/>
            <person name="Mayer K.F."/>
            <person name="Gouzy J."/>
            <person name="Schoof H."/>
            <person name="Van de Peer Y."/>
            <person name="Proost S."/>
            <person name="Cook D.R."/>
            <person name="Meyers B.C."/>
            <person name="Spannagl M."/>
            <person name="Cheung F."/>
            <person name="De Mita S."/>
            <person name="Krishnakumar V."/>
            <person name="Gundlach H."/>
            <person name="Zhou S."/>
            <person name="Mudge J."/>
            <person name="Bharti A.K."/>
            <person name="Murray J.D."/>
            <person name="Naoumkina M.A."/>
            <person name="Rosen B."/>
            <person name="Silverstein K.A."/>
            <person name="Tang H."/>
            <person name="Rombauts S."/>
            <person name="Zhao P.X."/>
            <person name="Zhou P."/>
            <person name="Barbe V."/>
            <person name="Bardou P."/>
            <person name="Bechner M."/>
            <person name="Bellec A."/>
            <person name="Berger A."/>
            <person name="Berges H."/>
            <person name="Bidwell S."/>
            <person name="Bisseling T."/>
            <person name="Choisne N."/>
            <person name="Couloux A."/>
            <person name="Denny R."/>
            <person name="Deshpande S."/>
            <person name="Dai X."/>
            <person name="Doyle J.J."/>
            <person name="Dudez A.M."/>
            <person name="Farmer A.D."/>
            <person name="Fouteau S."/>
            <person name="Franken C."/>
            <person name="Gibelin C."/>
            <person name="Gish J."/>
            <person name="Goldstein S."/>
            <person name="Gonzalez A.J."/>
            <person name="Green P.J."/>
            <person name="Hallab A."/>
            <person name="Hartog M."/>
            <person name="Hua A."/>
            <person name="Humphray S.J."/>
            <person name="Jeong D.H."/>
            <person name="Jing Y."/>
            <person name="Jocker A."/>
            <person name="Kenton S.M."/>
            <person name="Kim D.J."/>
            <person name="Klee K."/>
            <person name="Lai H."/>
            <person name="Lang C."/>
            <person name="Lin S."/>
            <person name="Macmil S.L."/>
            <person name="Magdelenat G."/>
            <person name="Matthews L."/>
            <person name="McCorrison J."/>
            <person name="Monaghan E.L."/>
            <person name="Mun J.H."/>
            <person name="Najar F.Z."/>
            <person name="Nicholson C."/>
            <person name="Noirot C."/>
            <person name="O'Bleness M."/>
            <person name="Paule C.R."/>
            <person name="Poulain J."/>
            <person name="Prion F."/>
            <person name="Qin B."/>
            <person name="Qu C."/>
            <person name="Retzel E.F."/>
            <person name="Riddle C."/>
            <person name="Sallet E."/>
            <person name="Samain S."/>
            <person name="Samson N."/>
            <person name="Sanders I."/>
            <person name="Saurat O."/>
            <person name="Scarpelli C."/>
            <person name="Schiex T."/>
            <person name="Segurens B."/>
            <person name="Severin A.J."/>
            <person name="Sherrier D.J."/>
            <person name="Shi R."/>
            <person name="Sims S."/>
            <person name="Singer S.R."/>
            <person name="Sinharoy S."/>
            <person name="Sterck L."/>
            <person name="Viollet A."/>
            <person name="Wang B.B."/>
            <person name="Wang K."/>
            <person name="Wang M."/>
            <person name="Wang X."/>
            <person name="Warfsmann J."/>
            <person name="Weissenbach J."/>
            <person name="White D.D."/>
            <person name="White J.D."/>
            <person name="Wiley G.B."/>
            <person name="Wincker P."/>
            <person name="Xing Y."/>
            <person name="Yang L."/>
            <person name="Yao Z."/>
            <person name="Ying F."/>
            <person name="Zhai J."/>
            <person name="Zhou L."/>
            <person name="Zuber A."/>
            <person name="Denarie J."/>
            <person name="Dixon R.A."/>
            <person name="May G.D."/>
            <person name="Schwartz D.C."/>
            <person name="Rogers J."/>
            <person name="Quetier F."/>
            <person name="Town C.D."/>
            <person name="Roe B.A."/>
        </authorList>
    </citation>
    <scope>NUCLEOTIDE SEQUENCE [LARGE SCALE GENOMIC DNA]</scope>
    <source>
        <strain evidence="6">A17</strain>
        <strain evidence="8 9">cv. Jemalong A17</strain>
    </source>
</reference>
<evidence type="ECO:0000256" key="3">
    <source>
        <dbReference type="PROSITE-ProRule" id="PRU00723"/>
    </source>
</evidence>
<dbReference type="Gene3D" id="4.10.1000.10">
    <property type="entry name" value="Zinc finger, CCCH-type"/>
    <property type="match status" value="1"/>
</dbReference>
<dbReference type="PROSITE" id="PS50103">
    <property type="entry name" value="ZF_C3H1"/>
    <property type="match status" value="1"/>
</dbReference>
<dbReference type="EMBL" id="CM001220">
    <property type="protein sequence ID" value="AES89649.1"/>
    <property type="molecule type" value="Genomic_DNA"/>
</dbReference>
<dbReference type="EnsemblPlants" id="AES89649">
    <property type="protein sequence ID" value="AES89649"/>
    <property type="gene ID" value="MTR_4g078160"/>
</dbReference>
<dbReference type="InterPro" id="IPR000571">
    <property type="entry name" value="Znf_CCCH"/>
</dbReference>
<feature type="zinc finger region" description="C3H1-type" evidence="3">
    <location>
        <begin position="1"/>
        <end position="26"/>
    </location>
</feature>
<evidence type="ECO:0000313" key="7">
    <source>
        <dbReference type="EMBL" id="RHN61754.1"/>
    </source>
</evidence>
<keyword evidence="3" id="KW-0862">Zinc</keyword>
<dbReference type="Proteomes" id="UP000002051">
    <property type="component" value="Chromosome 4"/>
</dbReference>
<dbReference type="eggNOG" id="ENOG502QVMW">
    <property type="taxonomic scope" value="Eukaryota"/>
</dbReference>
<evidence type="ECO:0000259" key="5">
    <source>
        <dbReference type="PROSITE" id="PS50103"/>
    </source>
</evidence>
<feature type="domain" description="C3H1-type" evidence="5">
    <location>
        <begin position="1"/>
        <end position="26"/>
    </location>
</feature>
<dbReference type="PANTHER" id="PTHR46527">
    <property type="entry name" value="NUCLEOPORIN-LIKE PROTEIN 2"/>
    <property type="match status" value="1"/>
</dbReference>
<dbReference type="Proteomes" id="UP000265566">
    <property type="component" value="Chromosome 4"/>
</dbReference>
<keyword evidence="3" id="KW-0863">Zinc-finger</keyword>
<dbReference type="GO" id="GO:0005737">
    <property type="term" value="C:cytoplasm"/>
    <property type="evidence" value="ECO:0007669"/>
    <property type="project" value="EnsemblPlants"/>
</dbReference>
<name>G7JSU2_MEDTR</name>
<dbReference type="Gramene" id="rna24247">
    <property type="protein sequence ID" value="RHN61754.1"/>
    <property type="gene ID" value="gene24247"/>
</dbReference>
<dbReference type="OMA" id="IWILTCY"/>
<feature type="compositionally biased region" description="Polar residues" evidence="4">
    <location>
        <begin position="53"/>
        <end position="120"/>
    </location>
</feature>
<evidence type="ECO:0000313" key="9">
    <source>
        <dbReference type="Proteomes" id="UP000002051"/>
    </source>
</evidence>
<feature type="compositionally biased region" description="Gly residues" evidence="4">
    <location>
        <begin position="34"/>
        <end position="43"/>
    </location>
</feature>
<sequence length="393" mass="42623">MREICQHFLRGRCRFGTTCRNIHQQQQRTSNNNGFGGGGGGGQQNTNPFGFGSTSTSASNNHQPKTNPFGFGSQNNGAPRSDFKPNQSQPLENNKWSRSSSKPQNGTPRQSDNNSQTVNHKCTDPEACKRQIVEDFQQEKPLWILTCYGHCKGAPCDIVGDISYEELRAAAYEDNKKGMSLPQIVEKEKNILQSKLVEFNKLLSEPYKMPLTSSLNIQNFQSNGANVNAFQPATQNFQSNGANANAFQPATQNNGPLSVSSFSQLGASLNPGFGRPSAPLMSTPVQPSSIGGGGNFFTPNSGNLFGSGISGGQVNPFPTPVGLTGFPGSTSQFQQPPFGFNNTSSTTMFQTAPDVQLNTSQVENVSVDDSIWLKEKWNPGEIPEQAPPDRFVW</sequence>
<dbReference type="GO" id="GO:0005634">
    <property type="term" value="C:nucleus"/>
    <property type="evidence" value="ECO:0000318"/>
    <property type="project" value="GO_Central"/>
</dbReference>
<proteinExistence type="predicted"/>
<reference evidence="8" key="3">
    <citation type="submission" date="2015-04" db="UniProtKB">
        <authorList>
            <consortium name="EnsemblPlants"/>
        </authorList>
    </citation>
    <scope>IDENTIFICATION</scope>
    <source>
        <strain evidence="8">cv. Jemalong A17</strain>
    </source>
</reference>
<dbReference type="PaxDb" id="3880-AES89649"/>
<dbReference type="ExpressionAtlas" id="G7JSU2">
    <property type="expression patterns" value="differential"/>
</dbReference>
<dbReference type="EMBL" id="PSQE01000004">
    <property type="protein sequence ID" value="RHN61754.1"/>
    <property type="molecule type" value="Genomic_DNA"/>
</dbReference>
<evidence type="ECO:0000256" key="2">
    <source>
        <dbReference type="ARBA" id="ARBA00023242"/>
    </source>
</evidence>
<reference evidence="7" key="4">
    <citation type="journal article" date="2018" name="Nat. Plants">
        <title>Whole-genome landscape of Medicago truncatula symbiotic genes.</title>
        <authorList>
            <person name="Pecrix Y."/>
            <person name="Gamas P."/>
            <person name="Carrere S."/>
        </authorList>
    </citation>
    <scope>NUCLEOTIDE SEQUENCE</scope>
    <source>
        <tissue evidence="7">Leaves</tissue>
    </source>
</reference>
<dbReference type="PANTHER" id="PTHR46527:SF1">
    <property type="entry name" value="NUCLEOPORIN NUP42"/>
    <property type="match status" value="1"/>
</dbReference>
<dbReference type="InterPro" id="IPR051767">
    <property type="entry name" value="Nucleoporin_NUP42"/>
</dbReference>
<gene>
    <name evidence="8" type="primary">11445471</name>
    <name evidence="6" type="ordered locus">MTR_4g078160</name>
    <name evidence="7" type="ORF">MtrunA17_Chr4g0040061</name>
</gene>
<keyword evidence="3" id="KW-0479">Metal-binding</keyword>
<evidence type="ECO:0000313" key="6">
    <source>
        <dbReference type="EMBL" id="AES89649.1"/>
    </source>
</evidence>
<dbReference type="OrthoDB" id="250836at2759"/>
<dbReference type="STRING" id="3880.G7JSU2"/>
<dbReference type="KEGG" id="mtr:11445471"/>
<dbReference type="GO" id="GO:1900458">
    <property type="term" value="P:negative regulation of brassinosteroid mediated signaling pathway"/>
    <property type="evidence" value="ECO:0007669"/>
    <property type="project" value="EnsemblPlants"/>
</dbReference>
<organism evidence="6 9">
    <name type="scientific">Medicago truncatula</name>
    <name type="common">Barrel medic</name>
    <name type="synonym">Medicago tribuloides</name>
    <dbReference type="NCBI Taxonomy" id="3880"/>
    <lineage>
        <taxon>Eukaryota</taxon>
        <taxon>Viridiplantae</taxon>
        <taxon>Streptophyta</taxon>
        <taxon>Embryophyta</taxon>
        <taxon>Tracheophyta</taxon>
        <taxon>Spermatophyta</taxon>
        <taxon>Magnoliopsida</taxon>
        <taxon>eudicotyledons</taxon>
        <taxon>Gunneridae</taxon>
        <taxon>Pentapetalae</taxon>
        <taxon>rosids</taxon>
        <taxon>fabids</taxon>
        <taxon>Fabales</taxon>
        <taxon>Fabaceae</taxon>
        <taxon>Papilionoideae</taxon>
        <taxon>50 kb inversion clade</taxon>
        <taxon>NPAAA clade</taxon>
        <taxon>Hologalegina</taxon>
        <taxon>IRL clade</taxon>
        <taxon>Trifolieae</taxon>
        <taxon>Medicago</taxon>
    </lineage>
</organism>
<protein>
    <submittedName>
        <fullName evidence="6">CCCH-type zinc finger protein, putative</fullName>
    </submittedName>
    <submittedName>
        <fullName evidence="7">Putative transcription factor C3H family</fullName>
    </submittedName>
</protein>
<comment type="subcellular location">
    <subcellularLocation>
        <location evidence="1">Nucleus</location>
    </subcellularLocation>
</comment>
<dbReference type="GO" id="GO:0061630">
    <property type="term" value="F:ubiquitin protein ligase activity"/>
    <property type="evidence" value="ECO:0000318"/>
    <property type="project" value="GO_Central"/>
</dbReference>
<accession>G7JSU2</accession>
<evidence type="ECO:0000313" key="8">
    <source>
        <dbReference type="EnsemblPlants" id="AES89649"/>
    </source>
</evidence>
<reference evidence="6 9" key="2">
    <citation type="journal article" date="2014" name="BMC Genomics">
        <title>An improved genome release (version Mt4.0) for the model legume Medicago truncatula.</title>
        <authorList>
            <person name="Tang H."/>
            <person name="Krishnakumar V."/>
            <person name="Bidwell S."/>
            <person name="Rosen B."/>
            <person name="Chan A."/>
            <person name="Zhou S."/>
            <person name="Gentzbittel L."/>
            <person name="Childs K.L."/>
            <person name="Yandell M."/>
            <person name="Gundlach H."/>
            <person name="Mayer K.F."/>
            <person name="Schwartz D.C."/>
            <person name="Town C.D."/>
        </authorList>
    </citation>
    <scope>GENOME REANNOTATION</scope>
    <source>
        <strain evidence="8 9">cv. Jemalong A17</strain>
    </source>
</reference>